<feature type="domain" description="ABC transmembrane type-1" evidence="12">
    <location>
        <begin position="515"/>
        <end position="714"/>
    </location>
</feature>
<feature type="transmembrane region" description="Helical" evidence="10">
    <location>
        <begin position="553"/>
        <end position="578"/>
    </location>
</feature>
<evidence type="ECO:0000259" key="12">
    <source>
        <dbReference type="PROSITE" id="PS50929"/>
    </source>
</evidence>
<dbReference type="PANTHER" id="PTHR24223:SF456">
    <property type="entry name" value="MULTIDRUG RESISTANCE-ASSOCIATED PROTEIN LETHAL(2)03659"/>
    <property type="match status" value="1"/>
</dbReference>
<reference evidence="13" key="2">
    <citation type="submission" date="2021-10" db="EMBL/GenBank/DDBJ databases">
        <title>Phylogenomics reveals ancestral predisposition of the termite-cultivated fungus Termitomyces towards a domesticated lifestyle.</title>
        <authorList>
            <person name="Auxier B."/>
            <person name="Grum-Grzhimaylo A."/>
            <person name="Cardenas M.E."/>
            <person name="Lodge J.D."/>
            <person name="Laessoe T."/>
            <person name="Pedersen O."/>
            <person name="Smith M.E."/>
            <person name="Kuyper T.W."/>
            <person name="Franco-Molano E.A."/>
            <person name="Baroni T.J."/>
            <person name="Aanen D.K."/>
        </authorList>
    </citation>
    <scope>NUCLEOTIDE SEQUENCE</scope>
    <source>
        <strain evidence="13">AP01</strain>
        <tissue evidence="13">Mycelium</tissue>
    </source>
</reference>
<dbReference type="SUPFAM" id="SSF90123">
    <property type="entry name" value="ABC transporter transmembrane region"/>
    <property type="match status" value="2"/>
</dbReference>
<proteinExistence type="inferred from homology"/>
<dbReference type="InterPro" id="IPR036640">
    <property type="entry name" value="ABC1_TM_sf"/>
</dbReference>
<dbReference type="GO" id="GO:0016020">
    <property type="term" value="C:membrane"/>
    <property type="evidence" value="ECO:0007669"/>
    <property type="project" value="UniProtKB-SubCell"/>
</dbReference>
<dbReference type="EMBL" id="JABCKV010000009">
    <property type="protein sequence ID" value="KAG5647497.1"/>
    <property type="molecule type" value="Genomic_DNA"/>
</dbReference>
<feature type="transmembrane region" description="Helical" evidence="10">
    <location>
        <begin position="649"/>
        <end position="668"/>
    </location>
</feature>
<dbReference type="Pfam" id="PF00664">
    <property type="entry name" value="ABC_membrane"/>
    <property type="match status" value="2"/>
</dbReference>
<keyword evidence="7 10" id="KW-1133">Transmembrane helix</keyword>
<sequence length="848" mass="93776">MFHQRKKGVKITDTRVRLTTEVLQGIRLLKMYSWEGFYADQISKLRAGEIATIRASSIASSLLIASISFIPIIAIIMSFITYSLTGHQLDVATIFTCLQLFNIVRVPMLVFPLILSTLADLLVALGRISKFLSAEELEDYYAIDTSRDNAIDVDGDFTWEAAGKVSDATKPSPADEKKAAEEKRKDEKAWKKDSKKEGVLPTTNVDEKDKETALEEEKPFELKNLKLHVPKGFFVAIVGRVGSGKVQSHHIGEVIVADLGCHRSQSSVLQSLVGEMRKTRGRVEFGGSLAYVPQTPWIRNATLRENILFGCADNEEKFRNIVKACHLEHDLEMLPRGERTEIGEKGINLSGGQKARVSLARAAYSESDIVLLDDPLSAVDAYVGKAILEECLLSGPLSKCTRILVTHALHVLDKTDYIYVIDHGVMTEQGTFGDLMQAHGEFFSLMEEYGSLEAQKGGKAGDLAKSQTAAIVSDKAAKEIEAVLMQAEERNTGAVSWSVYKKYMVFAGGIFWAPVILFLLAVFEASQVGNNLFLGFWTGGTIPRFGQREYMAVYAGFGAAQALFSFLLSLAFALMGLVGSLRLFQGALNGVLRSPTSFFDTTPMGRIQARLTKDQDTLDAELSLTLWQFLSTLASVIGTMALVFYTFPLLGILFAPLIVLYYISSVFYRRTSVETKRLDSLLRSFMYGSYSETLTGLATIRAYREQRWLAVRLDIFGNLLVLGIALFAAGFRHSVNPAKVGVVLSYTLSITQVFSEMINQFAKNEQNMNAVERVLHYAELPSEAAATTPDDPPPSWPEHGQISFTDVDLAYREGLPLVLKSVSFNIKPGEKVGFVHLLTETLFFLTSV</sequence>
<feature type="transmembrane region" description="Helical" evidence="10">
    <location>
        <begin position="104"/>
        <end position="125"/>
    </location>
</feature>
<dbReference type="InterPro" id="IPR050173">
    <property type="entry name" value="ABC_transporter_C-like"/>
</dbReference>
<evidence type="ECO:0000256" key="5">
    <source>
        <dbReference type="ARBA" id="ARBA00022741"/>
    </source>
</evidence>
<accession>A0A9P7GI38</accession>
<dbReference type="CDD" id="cd18606">
    <property type="entry name" value="ABC_6TM_YOR1_D2_like"/>
    <property type="match status" value="1"/>
</dbReference>
<dbReference type="OrthoDB" id="6500128at2759"/>
<dbReference type="InterPro" id="IPR003439">
    <property type="entry name" value="ABC_transporter-like_ATP-bd"/>
</dbReference>
<keyword evidence="4 10" id="KW-0812">Transmembrane</keyword>
<dbReference type="GO" id="GO:0005524">
    <property type="term" value="F:ATP binding"/>
    <property type="evidence" value="ECO:0007669"/>
    <property type="project" value="UniProtKB-KW"/>
</dbReference>
<dbReference type="Gene3D" id="1.20.1560.10">
    <property type="entry name" value="ABC transporter type 1, transmembrane domain"/>
    <property type="match status" value="2"/>
</dbReference>
<dbReference type="InterPro" id="IPR017871">
    <property type="entry name" value="ABC_transporter-like_CS"/>
</dbReference>
<evidence type="ECO:0008006" key="15">
    <source>
        <dbReference type="Google" id="ProtNLM"/>
    </source>
</evidence>
<dbReference type="SUPFAM" id="SSF52540">
    <property type="entry name" value="P-loop containing nucleoside triphosphate hydrolases"/>
    <property type="match status" value="1"/>
</dbReference>
<keyword evidence="6" id="KW-0067">ATP-binding</keyword>
<evidence type="ECO:0000256" key="8">
    <source>
        <dbReference type="ARBA" id="ARBA00023136"/>
    </source>
</evidence>
<feature type="domain" description="ABC transmembrane type-1" evidence="12">
    <location>
        <begin position="1"/>
        <end position="120"/>
    </location>
</feature>
<feature type="transmembrane region" description="Helical" evidence="10">
    <location>
        <begin position="62"/>
        <end position="84"/>
    </location>
</feature>
<reference evidence="13" key="1">
    <citation type="submission" date="2020-07" db="EMBL/GenBank/DDBJ databases">
        <authorList>
            <person name="Nieuwenhuis M."/>
            <person name="Van De Peppel L.J.J."/>
        </authorList>
    </citation>
    <scope>NUCLEOTIDE SEQUENCE</scope>
    <source>
        <strain evidence="13">AP01</strain>
        <tissue evidence="13">Mycelium</tissue>
    </source>
</reference>
<gene>
    <name evidence="13" type="ORF">DXG03_009434</name>
</gene>
<feature type="compositionally biased region" description="Basic and acidic residues" evidence="9">
    <location>
        <begin position="173"/>
        <end position="198"/>
    </location>
</feature>
<dbReference type="AlphaFoldDB" id="A0A9P7GI38"/>
<protein>
    <recommendedName>
        <fullName evidence="15">Multidrug resistance-associated ABC transporter</fullName>
    </recommendedName>
</protein>
<dbReference type="PANTHER" id="PTHR24223">
    <property type="entry name" value="ATP-BINDING CASSETTE SUB-FAMILY C"/>
    <property type="match status" value="1"/>
</dbReference>
<evidence type="ECO:0000313" key="13">
    <source>
        <dbReference type="EMBL" id="KAG5647497.1"/>
    </source>
</evidence>
<dbReference type="FunFam" id="3.40.50.300:FF:000997">
    <property type="entry name" value="Multidrug resistance-associated protein 1"/>
    <property type="match status" value="1"/>
</dbReference>
<keyword evidence="3" id="KW-0813">Transport</keyword>
<evidence type="ECO:0000259" key="11">
    <source>
        <dbReference type="PROSITE" id="PS50893"/>
    </source>
</evidence>
<feature type="transmembrane region" description="Helical" evidence="10">
    <location>
        <begin position="503"/>
        <end position="523"/>
    </location>
</feature>
<evidence type="ECO:0000256" key="3">
    <source>
        <dbReference type="ARBA" id="ARBA00022448"/>
    </source>
</evidence>
<evidence type="ECO:0000256" key="10">
    <source>
        <dbReference type="SAM" id="Phobius"/>
    </source>
</evidence>
<name>A0A9P7GI38_9AGAR</name>
<dbReference type="InterPro" id="IPR011527">
    <property type="entry name" value="ABC1_TM_dom"/>
</dbReference>
<evidence type="ECO:0000256" key="9">
    <source>
        <dbReference type="SAM" id="MobiDB-lite"/>
    </source>
</evidence>
<dbReference type="Gene3D" id="3.40.50.300">
    <property type="entry name" value="P-loop containing nucleotide triphosphate hydrolases"/>
    <property type="match status" value="2"/>
</dbReference>
<organism evidence="13 14">
    <name type="scientific">Asterophora parasitica</name>
    <dbReference type="NCBI Taxonomy" id="117018"/>
    <lineage>
        <taxon>Eukaryota</taxon>
        <taxon>Fungi</taxon>
        <taxon>Dikarya</taxon>
        <taxon>Basidiomycota</taxon>
        <taxon>Agaricomycotina</taxon>
        <taxon>Agaricomycetes</taxon>
        <taxon>Agaricomycetidae</taxon>
        <taxon>Agaricales</taxon>
        <taxon>Tricholomatineae</taxon>
        <taxon>Lyophyllaceae</taxon>
        <taxon>Asterophora</taxon>
    </lineage>
</organism>
<dbReference type="Pfam" id="PF00005">
    <property type="entry name" value="ABC_tran"/>
    <property type="match status" value="1"/>
</dbReference>
<keyword evidence="8 10" id="KW-0472">Membrane</keyword>
<feature type="transmembrane region" description="Helical" evidence="10">
    <location>
        <begin position="709"/>
        <end position="731"/>
    </location>
</feature>
<keyword evidence="5" id="KW-0547">Nucleotide-binding</keyword>
<evidence type="ECO:0000256" key="7">
    <source>
        <dbReference type="ARBA" id="ARBA00022989"/>
    </source>
</evidence>
<comment type="caution">
    <text evidence="13">The sequence shown here is derived from an EMBL/GenBank/DDBJ whole genome shotgun (WGS) entry which is preliminary data.</text>
</comment>
<dbReference type="GO" id="GO:0140359">
    <property type="term" value="F:ABC-type transporter activity"/>
    <property type="evidence" value="ECO:0007669"/>
    <property type="project" value="InterPro"/>
</dbReference>
<feature type="transmembrane region" description="Helical" evidence="10">
    <location>
        <begin position="622"/>
        <end position="643"/>
    </location>
</feature>
<keyword evidence="14" id="KW-1185">Reference proteome</keyword>
<dbReference type="CDD" id="cd03250">
    <property type="entry name" value="ABCC_MRP_domain1"/>
    <property type="match status" value="1"/>
</dbReference>
<dbReference type="GO" id="GO:0016887">
    <property type="term" value="F:ATP hydrolysis activity"/>
    <property type="evidence" value="ECO:0007669"/>
    <property type="project" value="InterPro"/>
</dbReference>
<dbReference type="PROSITE" id="PS50893">
    <property type="entry name" value="ABC_TRANSPORTER_2"/>
    <property type="match status" value="1"/>
</dbReference>
<comment type="subcellular location">
    <subcellularLocation>
        <location evidence="1">Membrane</location>
        <topology evidence="1">Multi-pass membrane protein</topology>
    </subcellularLocation>
</comment>
<feature type="domain" description="ABC transporter" evidence="11">
    <location>
        <begin position="200"/>
        <end position="448"/>
    </location>
</feature>
<dbReference type="PROSITE" id="PS50929">
    <property type="entry name" value="ABC_TM1F"/>
    <property type="match status" value="2"/>
</dbReference>
<evidence type="ECO:0000256" key="4">
    <source>
        <dbReference type="ARBA" id="ARBA00022692"/>
    </source>
</evidence>
<evidence type="ECO:0000256" key="2">
    <source>
        <dbReference type="ARBA" id="ARBA00009726"/>
    </source>
</evidence>
<dbReference type="PROSITE" id="PS00211">
    <property type="entry name" value="ABC_TRANSPORTER_1"/>
    <property type="match status" value="1"/>
</dbReference>
<evidence type="ECO:0000256" key="1">
    <source>
        <dbReference type="ARBA" id="ARBA00004141"/>
    </source>
</evidence>
<evidence type="ECO:0000256" key="6">
    <source>
        <dbReference type="ARBA" id="ARBA00022840"/>
    </source>
</evidence>
<dbReference type="InterPro" id="IPR027417">
    <property type="entry name" value="P-loop_NTPase"/>
</dbReference>
<feature type="region of interest" description="Disordered" evidence="9">
    <location>
        <begin position="165"/>
        <end position="212"/>
    </location>
</feature>
<comment type="similarity">
    <text evidence="2">Belongs to the ABC transporter superfamily. ABCC family. Conjugate transporter (TC 3.A.1.208) subfamily.</text>
</comment>
<evidence type="ECO:0000313" key="14">
    <source>
        <dbReference type="Proteomes" id="UP000775547"/>
    </source>
</evidence>
<dbReference type="Proteomes" id="UP000775547">
    <property type="component" value="Unassembled WGS sequence"/>
</dbReference>